<comment type="similarity">
    <text evidence="3">Belongs to the ustYa family.</text>
</comment>
<evidence type="ECO:0000256" key="1">
    <source>
        <dbReference type="ARBA" id="ARBA00004685"/>
    </source>
</evidence>
<proteinExistence type="inferred from homology"/>
<keyword evidence="2" id="KW-0560">Oxidoreductase</keyword>
<dbReference type="PANTHER" id="PTHR33365:SF11">
    <property type="entry name" value="TAT PATHWAY SIGNAL SEQUENCE"/>
    <property type="match status" value="1"/>
</dbReference>
<gene>
    <name evidence="4" type="ORF">BDZ94DRAFT_1256091</name>
</gene>
<protein>
    <submittedName>
        <fullName evidence="4">Uncharacterized protein</fullName>
    </submittedName>
</protein>
<evidence type="ECO:0000313" key="5">
    <source>
        <dbReference type="Proteomes" id="UP000807353"/>
    </source>
</evidence>
<reference evidence="4" key="1">
    <citation type="submission" date="2020-11" db="EMBL/GenBank/DDBJ databases">
        <authorList>
            <consortium name="DOE Joint Genome Institute"/>
            <person name="Ahrendt S."/>
            <person name="Riley R."/>
            <person name="Andreopoulos W."/>
            <person name="Labutti K."/>
            <person name="Pangilinan J."/>
            <person name="Ruiz-Duenas F.J."/>
            <person name="Barrasa J.M."/>
            <person name="Sanchez-Garcia M."/>
            <person name="Camarero S."/>
            <person name="Miyauchi S."/>
            <person name="Serrano A."/>
            <person name="Linde D."/>
            <person name="Babiker R."/>
            <person name="Drula E."/>
            <person name="Ayuso-Fernandez I."/>
            <person name="Pacheco R."/>
            <person name="Padilla G."/>
            <person name="Ferreira P."/>
            <person name="Barriuso J."/>
            <person name="Kellner H."/>
            <person name="Castanera R."/>
            <person name="Alfaro M."/>
            <person name="Ramirez L."/>
            <person name="Pisabarro A.G."/>
            <person name="Kuo A."/>
            <person name="Tritt A."/>
            <person name="Lipzen A."/>
            <person name="He G."/>
            <person name="Yan M."/>
            <person name="Ng V."/>
            <person name="Cullen D."/>
            <person name="Martin F."/>
            <person name="Rosso M.-N."/>
            <person name="Henrissat B."/>
            <person name="Hibbett D."/>
            <person name="Martinez A.T."/>
            <person name="Grigoriev I.V."/>
        </authorList>
    </citation>
    <scope>NUCLEOTIDE SEQUENCE</scope>
    <source>
        <strain evidence="4">CBS 247.69</strain>
    </source>
</reference>
<dbReference type="InterPro" id="IPR021765">
    <property type="entry name" value="UstYa-like"/>
</dbReference>
<evidence type="ECO:0000256" key="3">
    <source>
        <dbReference type="ARBA" id="ARBA00035112"/>
    </source>
</evidence>
<keyword evidence="5" id="KW-1185">Reference proteome</keyword>
<name>A0A9P6CFW5_9AGAR</name>
<dbReference type="AlphaFoldDB" id="A0A9P6CFW5"/>
<evidence type="ECO:0000313" key="4">
    <source>
        <dbReference type="EMBL" id="KAF9464586.1"/>
    </source>
</evidence>
<dbReference type="Proteomes" id="UP000807353">
    <property type="component" value="Unassembled WGS sequence"/>
</dbReference>
<comment type="caution">
    <text evidence="4">The sequence shown here is derived from an EMBL/GenBank/DDBJ whole genome shotgun (WGS) entry which is preliminary data.</text>
</comment>
<dbReference type="Pfam" id="PF11807">
    <property type="entry name" value="UstYa"/>
    <property type="match status" value="1"/>
</dbReference>
<dbReference type="GO" id="GO:0043386">
    <property type="term" value="P:mycotoxin biosynthetic process"/>
    <property type="evidence" value="ECO:0007669"/>
    <property type="project" value="InterPro"/>
</dbReference>
<dbReference type="EMBL" id="MU150253">
    <property type="protein sequence ID" value="KAF9464586.1"/>
    <property type="molecule type" value="Genomic_DNA"/>
</dbReference>
<accession>A0A9P6CFW5</accession>
<organism evidence="4 5">
    <name type="scientific">Collybia nuda</name>
    <dbReference type="NCBI Taxonomy" id="64659"/>
    <lineage>
        <taxon>Eukaryota</taxon>
        <taxon>Fungi</taxon>
        <taxon>Dikarya</taxon>
        <taxon>Basidiomycota</taxon>
        <taxon>Agaricomycotina</taxon>
        <taxon>Agaricomycetes</taxon>
        <taxon>Agaricomycetidae</taxon>
        <taxon>Agaricales</taxon>
        <taxon>Tricholomatineae</taxon>
        <taxon>Clitocybaceae</taxon>
        <taxon>Collybia</taxon>
    </lineage>
</organism>
<dbReference type="OrthoDB" id="3687641at2759"/>
<sequence length="225" mass="25618">MGDLVDLRLLLNFLVIFREGVHAAKRSSWMNRPRHHTMKLDSKIYRLASVLSLGAVIGTWLLVRVQESPSLISSSGPLSFVVPFNNEKVAMRVINGVRYGVGNDASAEWDVILPAGGHCVHVGDERYTVTLFHQLKCLQIIREQYMAPATDPILPHTQHCMNYLRQTLLCRPNLRLESVEDDFGLAERNYDTICKDWTKVYEEADRNQRAYAVMMQSDGDPRMSV</sequence>
<evidence type="ECO:0000256" key="2">
    <source>
        <dbReference type="ARBA" id="ARBA00023002"/>
    </source>
</evidence>
<dbReference type="PANTHER" id="PTHR33365">
    <property type="entry name" value="YALI0B05434P"/>
    <property type="match status" value="1"/>
</dbReference>
<dbReference type="GO" id="GO:0016491">
    <property type="term" value="F:oxidoreductase activity"/>
    <property type="evidence" value="ECO:0007669"/>
    <property type="project" value="UniProtKB-KW"/>
</dbReference>
<comment type="pathway">
    <text evidence="1">Mycotoxin biosynthesis.</text>
</comment>